<dbReference type="Pfam" id="PF01618">
    <property type="entry name" value="MotA_ExbB"/>
    <property type="match status" value="1"/>
</dbReference>
<keyword evidence="2 8" id="KW-0813">Transport</keyword>
<protein>
    <submittedName>
        <fullName evidence="11">MotA/TolQ/ExbB proton channel family protein</fullName>
    </submittedName>
</protein>
<evidence type="ECO:0000313" key="12">
    <source>
        <dbReference type="Proteomes" id="UP001575181"/>
    </source>
</evidence>
<evidence type="ECO:0000256" key="5">
    <source>
        <dbReference type="ARBA" id="ARBA00022927"/>
    </source>
</evidence>
<comment type="similarity">
    <text evidence="8">Belongs to the exbB/tolQ family.</text>
</comment>
<evidence type="ECO:0000256" key="4">
    <source>
        <dbReference type="ARBA" id="ARBA00022692"/>
    </source>
</evidence>
<evidence type="ECO:0000256" key="7">
    <source>
        <dbReference type="ARBA" id="ARBA00023136"/>
    </source>
</evidence>
<feature type="transmembrane region" description="Helical" evidence="9">
    <location>
        <begin position="129"/>
        <end position="150"/>
    </location>
</feature>
<dbReference type="RefSeq" id="WP_373654793.1">
    <property type="nucleotide sequence ID" value="NZ_JBGUAW010000002.1"/>
</dbReference>
<keyword evidence="5 8" id="KW-0653">Protein transport</keyword>
<keyword evidence="12" id="KW-1185">Reference proteome</keyword>
<dbReference type="InterPro" id="IPR002898">
    <property type="entry name" value="MotA_ExbB_proton_chnl"/>
</dbReference>
<keyword evidence="6 9" id="KW-1133">Transmembrane helix</keyword>
<proteinExistence type="inferred from homology"/>
<keyword evidence="4 9" id="KW-0812">Transmembrane</keyword>
<evidence type="ECO:0000256" key="1">
    <source>
        <dbReference type="ARBA" id="ARBA00004651"/>
    </source>
</evidence>
<organism evidence="11 12">
    <name type="scientific">Thiohalorhabdus methylotrophus</name>
    <dbReference type="NCBI Taxonomy" id="3242694"/>
    <lineage>
        <taxon>Bacteria</taxon>
        <taxon>Pseudomonadati</taxon>
        <taxon>Pseudomonadota</taxon>
        <taxon>Gammaproteobacteria</taxon>
        <taxon>Thiohalorhabdales</taxon>
        <taxon>Thiohalorhabdaceae</taxon>
        <taxon>Thiohalorhabdus</taxon>
    </lineage>
</organism>
<evidence type="ECO:0000313" key="11">
    <source>
        <dbReference type="EMBL" id="MFA9460015.1"/>
    </source>
</evidence>
<dbReference type="EMBL" id="JBGUAW010000002">
    <property type="protein sequence ID" value="MFA9460015.1"/>
    <property type="molecule type" value="Genomic_DNA"/>
</dbReference>
<accession>A0ABV4TRQ4</accession>
<dbReference type="PANTHER" id="PTHR30625">
    <property type="entry name" value="PROTEIN TOLQ"/>
    <property type="match status" value="1"/>
</dbReference>
<evidence type="ECO:0000256" key="6">
    <source>
        <dbReference type="ARBA" id="ARBA00022989"/>
    </source>
</evidence>
<feature type="domain" description="MotA/TolQ/ExbB proton channel" evidence="10">
    <location>
        <begin position="101"/>
        <end position="206"/>
    </location>
</feature>
<sequence length="241" mass="26068">MGYGALADLVQLLLEQVGVTEQGAERIAGDFAGYFAAGGFVMPPLVLAAVLLWFAIGYRVAALRMGTTRDVQDLLERYAGHPPARTRGIVDDAAVRGLALAREGHAHLRRWLDDEFMAYEAELKKFSRLTVTLVEVAPIMGLLGTVVGMIETFDSLRDMALFTQSGGIAGGISQALFTTQMGLVVAIPGLIMHGLLRKKQQAIRMELARIKDLLCTEPAGFFLPRAETAPDQTAPQRQADG</sequence>
<evidence type="ECO:0000259" key="10">
    <source>
        <dbReference type="Pfam" id="PF01618"/>
    </source>
</evidence>
<name>A0ABV4TRQ4_9GAMM</name>
<feature type="transmembrane region" description="Helical" evidence="9">
    <location>
        <begin position="170"/>
        <end position="196"/>
    </location>
</feature>
<comment type="caution">
    <text evidence="11">The sequence shown here is derived from an EMBL/GenBank/DDBJ whole genome shotgun (WGS) entry which is preliminary data.</text>
</comment>
<evidence type="ECO:0000256" key="2">
    <source>
        <dbReference type="ARBA" id="ARBA00022448"/>
    </source>
</evidence>
<dbReference type="PANTHER" id="PTHR30625:SF15">
    <property type="entry name" value="BIOPOLYMER TRANSPORT PROTEIN EXBB"/>
    <property type="match status" value="1"/>
</dbReference>
<dbReference type="InterPro" id="IPR050790">
    <property type="entry name" value="ExbB/TolQ_transport"/>
</dbReference>
<dbReference type="Proteomes" id="UP001575181">
    <property type="component" value="Unassembled WGS sequence"/>
</dbReference>
<evidence type="ECO:0000256" key="9">
    <source>
        <dbReference type="SAM" id="Phobius"/>
    </source>
</evidence>
<gene>
    <name evidence="11" type="ORF">ACERLL_04180</name>
</gene>
<feature type="transmembrane region" description="Helical" evidence="9">
    <location>
        <begin position="31"/>
        <end position="56"/>
    </location>
</feature>
<comment type="subcellular location">
    <subcellularLocation>
        <location evidence="1">Cell membrane</location>
        <topology evidence="1">Multi-pass membrane protein</topology>
    </subcellularLocation>
    <subcellularLocation>
        <location evidence="8">Membrane</location>
        <topology evidence="8">Multi-pass membrane protein</topology>
    </subcellularLocation>
</comment>
<reference evidence="11 12" key="1">
    <citation type="submission" date="2024-08" db="EMBL/GenBank/DDBJ databases">
        <title>Whole-genome sequencing of halo(alkali)philic microorganisms from hypersaline lakes.</title>
        <authorList>
            <person name="Sorokin D.Y."/>
            <person name="Merkel A.Y."/>
            <person name="Messina E."/>
            <person name="Yakimov M."/>
        </authorList>
    </citation>
    <scope>NUCLEOTIDE SEQUENCE [LARGE SCALE GENOMIC DNA]</scope>
    <source>
        <strain evidence="11 12">Cl-TMA</strain>
    </source>
</reference>
<evidence type="ECO:0000256" key="8">
    <source>
        <dbReference type="RuleBase" id="RU004057"/>
    </source>
</evidence>
<evidence type="ECO:0000256" key="3">
    <source>
        <dbReference type="ARBA" id="ARBA00022475"/>
    </source>
</evidence>
<keyword evidence="3" id="KW-1003">Cell membrane</keyword>
<keyword evidence="7 9" id="KW-0472">Membrane</keyword>